<comment type="subcellular location">
    <subcellularLocation>
        <location evidence="1">Cell outer membrane</location>
        <topology evidence="1">Multi-pass membrane protein</topology>
    </subcellularLocation>
</comment>
<dbReference type="EMBL" id="CP007128">
    <property type="protein sequence ID" value="AHG89990.1"/>
    <property type="molecule type" value="Genomic_DNA"/>
</dbReference>
<keyword evidence="7" id="KW-0998">Cell outer membrane</keyword>
<keyword evidence="3" id="KW-1134">Transmembrane beta strand</keyword>
<dbReference type="InterPro" id="IPR005017">
    <property type="entry name" value="OMPP1/FadL/TodX"/>
</dbReference>
<dbReference type="HOGENOM" id="CLU_1007452_0_0_0"/>
<dbReference type="RefSeq" id="WP_025411465.1">
    <property type="nucleotide sequence ID" value="NZ_CP007128.1"/>
</dbReference>
<name>W0RI29_9BACT</name>
<evidence type="ECO:0000256" key="2">
    <source>
        <dbReference type="ARBA" id="ARBA00008163"/>
    </source>
</evidence>
<dbReference type="Pfam" id="PF03349">
    <property type="entry name" value="Toluene_X"/>
    <property type="match status" value="1"/>
</dbReference>
<evidence type="ECO:0000256" key="4">
    <source>
        <dbReference type="ARBA" id="ARBA00022692"/>
    </source>
</evidence>
<dbReference type="STRING" id="861299.J421_2453"/>
<dbReference type="PANTHER" id="PTHR35093:SF8">
    <property type="entry name" value="OUTER MEMBRANE PROTEIN NMB0088-RELATED"/>
    <property type="match status" value="1"/>
</dbReference>
<comment type="similarity">
    <text evidence="2">Belongs to the OmpP1/FadL family.</text>
</comment>
<accession>W0RI29</accession>
<evidence type="ECO:0000313" key="9">
    <source>
        <dbReference type="Proteomes" id="UP000019151"/>
    </source>
</evidence>
<keyword evidence="4" id="KW-0812">Transmembrane</keyword>
<dbReference type="GO" id="GO:0009279">
    <property type="term" value="C:cell outer membrane"/>
    <property type="evidence" value="ECO:0007669"/>
    <property type="project" value="UniProtKB-SubCell"/>
</dbReference>
<evidence type="ECO:0000256" key="5">
    <source>
        <dbReference type="ARBA" id="ARBA00022729"/>
    </source>
</evidence>
<dbReference type="SUPFAM" id="SSF56935">
    <property type="entry name" value="Porins"/>
    <property type="match status" value="1"/>
</dbReference>
<dbReference type="Gene3D" id="2.40.160.60">
    <property type="entry name" value="Outer membrane protein transport protein (OMPP1/FadL/TodX)"/>
    <property type="match status" value="1"/>
</dbReference>
<dbReference type="InParanoid" id="W0RI29"/>
<dbReference type="eggNOG" id="COG2067">
    <property type="taxonomic scope" value="Bacteria"/>
</dbReference>
<evidence type="ECO:0000256" key="6">
    <source>
        <dbReference type="ARBA" id="ARBA00023136"/>
    </source>
</evidence>
<gene>
    <name evidence="8" type="ORF">J421_2453</name>
</gene>
<dbReference type="Proteomes" id="UP000019151">
    <property type="component" value="Chromosome"/>
</dbReference>
<proteinExistence type="inferred from homology"/>
<sequence length="276" mass="29264">MKGSASGVGFNVGAHWQPTPALGLGARYLSRVRFEYDGADATFTQVPSGVTLFPGSPIIPAGTTVPPTGVPFDAVLAGQFTGSGLLHPGQHASTRLEFPAQLQVGVGYSGIANTTLSVDYARIQWSSFTTLPVDFGPGSPLTRTLREDYENSNSLRVGFEHRFFATFVDPDDVAATPAAQNGVALRLGFAYAQTPAPDVTVTPLLPDMSRFNFAGGLGIPIGTTFALDASYLRVETQGRRGRVIERTADSQTAAQLNGGWYTLNANVFSLSLKAQF</sequence>
<keyword evidence="5" id="KW-0732">Signal</keyword>
<dbReference type="GO" id="GO:0015483">
    <property type="term" value="F:long-chain fatty acid transporting porin activity"/>
    <property type="evidence" value="ECO:0007669"/>
    <property type="project" value="TreeGrafter"/>
</dbReference>
<protein>
    <submittedName>
        <fullName evidence="8">Membrane protein involved in aromatic hydrocarbon degradation</fullName>
    </submittedName>
</protein>
<evidence type="ECO:0000256" key="3">
    <source>
        <dbReference type="ARBA" id="ARBA00022452"/>
    </source>
</evidence>
<evidence type="ECO:0000313" key="8">
    <source>
        <dbReference type="EMBL" id="AHG89990.1"/>
    </source>
</evidence>
<dbReference type="PANTHER" id="PTHR35093">
    <property type="entry name" value="OUTER MEMBRANE PROTEIN NMB0088-RELATED"/>
    <property type="match status" value="1"/>
</dbReference>
<evidence type="ECO:0000256" key="7">
    <source>
        <dbReference type="ARBA" id="ARBA00023237"/>
    </source>
</evidence>
<reference evidence="8 9" key="1">
    <citation type="journal article" date="2014" name="Genome Announc.">
        <title>Genome Sequence and Methylome of Soil Bacterium Gemmatirosa kalamazoonensis KBS708T, a Member of the Rarely Cultivated Gemmatimonadetes Phylum.</title>
        <authorList>
            <person name="Debruyn J.M."/>
            <person name="Radosevich M."/>
            <person name="Wommack K.E."/>
            <person name="Polson S.W."/>
            <person name="Hauser L.J."/>
            <person name="Fawaz M.N."/>
            <person name="Korlach J."/>
            <person name="Tsai Y.C."/>
        </authorList>
    </citation>
    <scope>NUCLEOTIDE SEQUENCE [LARGE SCALE GENOMIC DNA]</scope>
    <source>
        <strain evidence="8 9">KBS708</strain>
    </source>
</reference>
<keyword evidence="6" id="KW-0472">Membrane</keyword>
<dbReference type="AlphaFoldDB" id="W0RI29"/>
<dbReference type="OrthoDB" id="9922at2"/>
<evidence type="ECO:0000256" key="1">
    <source>
        <dbReference type="ARBA" id="ARBA00004571"/>
    </source>
</evidence>
<dbReference type="KEGG" id="gba:J421_2453"/>
<keyword evidence="9" id="KW-1185">Reference proteome</keyword>
<organism evidence="8 9">
    <name type="scientific">Gemmatirosa kalamazoonensis</name>
    <dbReference type="NCBI Taxonomy" id="861299"/>
    <lineage>
        <taxon>Bacteria</taxon>
        <taxon>Pseudomonadati</taxon>
        <taxon>Gemmatimonadota</taxon>
        <taxon>Gemmatimonadia</taxon>
        <taxon>Gemmatimonadales</taxon>
        <taxon>Gemmatimonadaceae</taxon>
        <taxon>Gemmatirosa</taxon>
    </lineage>
</organism>